<reference evidence="3" key="1">
    <citation type="journal article" date="2009" name="PLoS Genet.">
        <title>Organised genome dynamics in the Escherichia coli species results in highly diverse adaptive paths.</title>
        <authorList>
            <person name="Touchon M."/>
            <person name="Hoede C."/>
            <person name="Tenaillon O."/>
            <person name="Barbe V."/>
            <person name="Baeriswyl S."/>
            <person name="Bidet P."/>
            <person name="Bingen E."/>
            <person name="Bonacorsi S."/>
            <person name="Bouchier C."/>
            <person name="Bouvet O."/>
            <person name="Calteau A."/>
            <person name="Chiapello H."/>
            <person name="Clermont O."/>
            <person name="Cruveiller S."/>
            <person name="Danchin A."/>
            <person name="Diard M."/>
            <person name="Dossat C."/>
            <person name="Karoui M.E."/>
            <person name="Frapy E."/>
            <person name="Garry L."/>
            <person name="Ghigo J.M."/>
            <person name="Gilles A.M."/>
            <person name="Johnson J."/>
            <person name="Le Bouguenec C."/>
            <person name="Lescat M."/>
            <person name="Mangenot S."/>
            <person name="Martinez-Jehanne V."/>
            <person name="Matic I."/>
            <person name="Nassif X."/>
            <person name="Oztas S."/>
            <person name="Petit M.A."/>
            <person name="Pichon C."/>
            <person name="Rouy Z."/>
            <person name="Ruf C.S."/>
            <person name="Schneider D."/>
            <person name="Tourret J."/>
            <person name="Vacherie B."/>
            <person name="Vallenet D."/>
            <person name="Medigue C."/>
            <person name="Rocha E.P.C."/>
            <person name="Denamur E."/>
        </authorList>
    </citation>
    <scope>NUCLEOTIDE SEQUENCE [LARGE SCALE GENOMIC DNA]</scope>
    <source>
        <strain evidence="3">ATCC 35469 / DSM 13698 / BCRC 15582 / CCUG 18766 / IAM 14443 / JCM 21226 / LMG 7866 / NBRC 102419 / NCTC 12128 / CDC 0568-73</strain>
    </source>
</reference>
<evidence type="ECO:0000313" key="2">
    <source>
        <dbReference type="EMBL" id="CAQ88398.1"/>
    </source>
</evidence>
<gene>
    <name evidence="2" type="primary">yfcF</name>
    <name evidence="2" type="ordered locus">EFER_0862</name>
</gene>
<dbReference type="GO" id="GO:0016034">
    <property type="term" value="F:maleylacetoacetate isomerase activity"/>
    <property type="evidence" value="ECO:0007669"/>
    <property type="project" value="TreeGrafter"/>
</dbReference>
<dbReference type="AlphaFoldDB" id="B7LM25"/>
<sequence length="239" mass="26953">MRFRHVTVVKRLYSLIASPLNAEDIMSKPAITLWSDAHFFSPYVLSAFVAIQEKGLVCTLKTVDLADGEHLRPTWQGYALTQRVPLLQIEDFELSESSAIAEYLEDRFAPPTWERIYPLDLQKRARARQIQAWLRSDLMPLREERSTDVIFAGTKKAPLSEAGRSSAGKLFAIADNLLAHGMPNLFGEWCIADTDLALMINRLALHGDDVPERLADYAAFQWQRASVQRFCVLSAKSTG</sequence>
<dbReference type="GO" id="GO:0006749">
    <property type="term" value="P:glutathione metabolic process"/>
    <property type="evidence" value="ECO:0007669"/>
    <property type="project" value="TreeGrafter"/>
</dbReference>
<dbReference type="InterPro" id="IPR036249">
    <property type="entry name" value="Thioredoxin-like_sf"/>
</dbReference>
<dbReference type="SUPFAM" id="SSF52833">
    <property type="entry name" value="Thioredoxin-like"/>
    <property type="match status" value="1"/>
</dbReference>
<dbReference type="Gene3D" id="3.40.30.10">
    <property type="entry name" value="Glutaredoxin"/>
    <property type="match status" value="1"/>
</dbReference>
<dbReference type="PANTHER" id="PTHR42673:SF21">
    <property type="entry name" value="GLUTATHIONE S-TRANSFERASE YFCF"/>
    <property type="match status" value="1"/>
</dbReference>
<keyword evidence="3" id="KW-1185">Reference proteome</keyword>
<dbReference type="SUPFAM" id="SSF47616">
    <property type="entry name" value="GST C-terminal domain-like"/>
    <property type="match status" value="1"/>
</dbReference>
<dbReference type="HOGENOM" id="CLU_011226_17_0_6"/>
<evidence type="ECO:0000313" key="3">
    <source>
        <dbReference type="Proteomes" id="UP000000745"/>
    </source>
</evidence>
<dbReference type="PANTHER" id="PTHR42673">
    <property type="entry name" value="MALEYLACETOACETATE ISOMERASE"/>
    <property type="match status" value="1"/>
</dbReference>
<dbReference type="CDD" id="cd03195">
    <property type="entry name" value="GST_C_4"/>
    <property type="match status" value="1"/>
</dbReference>
<dbReference type="Proteomes" id="UP000000745">
    <property type="component" value="Chromosome"/>
</dbReference>
<proteinExistence type="predicted"/>
<evidence type="ECO:0000259" key="1">
    <source>
        <dbReference type="PROSITE" id="PS50404"/>
    </source>
</evidence>
<dbReference type="GO" id="GO:0006559">
    <property type="term" value="P:L-phenylalanine catabolic process"/>
    <property type="evidence" value="ECO:0007669"/>
    <property type="project" value="TreeGrafter"/>
</dbReference>
<dbReference type="PROSITE" id="PS50404">
    <property type="entry name" value="GST_NTER"/>
    <property type="match status" value="1"/>
</dbReference>
<dbReference type="Pfam" id="PF02798">
    <property type="entry name" value="GST_N"/>
    <property type="match status" value="1"/>
</dbReference>
<dbReference type="Gene3D" id="1.20.1050.10">
    <property type="match status" value="1"/>
</dbReference>
<dbReference type="InterPro" id="IPR034338">
    <property type="entry name" value="GST_4_C"/>
</dbReference>
<dbReference type="InterPro" id="IPR036282">
    <property type="entry name" value="Glutathione-S-Trfase_C_sf"/>
</dbReference>
<dbReference type="NCBIfam" id="NF011693">
    <property type="entry name" value="PRK15113.1"/>
    <property type="match status" value="1"/>
</dbReference>
<name>B7LM25_ESCF3</name>
<feature type="domain" description="GST N-terminal" evidence="1">
    <location>
        <begin position="31"/>
        <end position="112"/>
    </location>
</feature>
<protein>
    <submittedName>
        <fullName evidence="2">Enzyme</fullName>
    </submittedName>
</protein>
<dbReference type="InterPro" id="IPR004045">
    <property type="entry name" value="Glutathione_S-Trfase_N"/>
</dbReference>
<organism evidence="2 3">
    <name type="scientific">Escherichia fergusonii (strain ATCC 35469 / DSM 13698 / CCUG 18766 / IAM 14443 / JCM 21226 / LMG 7866 / NBRC 102419 / NCTC 12128 / CDC 0568-73)</name>
    <dbReference type="NCBI Taxonomy" id="585054"/>
    <lineage>
        <taxon>Bacteria</taxon>
        <taxon>Pseudomonadati</taxon>
        <taxon>Pseudomonadota</taxon>
        <taxon>Gammaproteobacteria</taxon>
        <taxon>Enterobacterales</taxon>
        <taxon>Enterobacteriaceae</taxon>
        <taxon>Escherichia</taxon>
    </lineage>
</organism>
<dbReference type="KEGG" id="efe:EFER_0862"/>
<dbReference type="CDD" id="cd00570">
    <property type="entry name" value="GST_N_family"/>
    <property type="match status" value="1"/>
</dbReference>
<dbReference type="EMBL" id="CU928158">
    <property type="protein sequence ID" value="CAQ88398.1"/>
    <property type="molecule type" value="Genomic_DNA"/>
</dbReference>
<dbReference type="GO" id="GO:0004364">
    <property type="term" value="F:glutathione transferase activity"/>
    <property type="evidence" value="ECO:0007669"/>
    <property type="project" value="TreeGrafter"/>
</dbReference>
<accession>B7LM25</accession>
<dbReference type="Pfam" id="PF14834">
    <property type="entry name" value="GST_C_4"/>
    <property type="match status" value="1"/>
</dbReference>